<evidence type="ECO:0000256" key="1">
    <source>
        <dbReference type="ARBA" id="ARBA00009437"/>
    </source>
</evidence>
<proteinExistence type="inferred from homology"/>
<dbReference type="Pfam" id="PF03466">
    <property type="entry name" value="LysR_substrate"/>
    <property type="match status" value="1"/>
</dbReference>
<evidence type="ECO:0000256" key="3">
    <source>
        <dbReference type="ARBA" id="ARBA00023125"/>
    </source>
</evidence>
<feature type="domain" description="HTH lysR-type" evidence="5">
    <location>
        <begin position="1"/>
        <end position="58"/>
    </location>
</feature>
<evidence type="ECO:0000256" key="4">
    <source>
        <dbReference type="ARBA" id="ARBA00023163"/>
    </source>
</evidence>
<dbReference type="Proteomes" id="UP000449846">
    <property type="component" value="Unassembled WGS sequence"/>
</dbReference>
<dbReference type="OrthoDB" id="9787460at2"/>
<dbReference type="InterPro" id="IPR036390">
    <property type="entry name" value="WH_DNA-bd_sf"/>
</dbReference>
<keyword evidence="7" id="KW-1185">Reference proteome</keyword>
<name>A0A844HJI4_9RHOB</name>
<keyword evidence="4" id="KW-0804">Transcription</keyword>
<dbReference type="RefSeq" id="WP_155039970.1">
    <property type="nucleotide sequence ID" value="NZ_WMIG01000005.1"/>
</dbReference>
<evidence type="ECO:0000256" key="2">
    <source>
        <dbReference type="ARBA" id="ARBA00023015"/>
    </source>
</evidence>
<dbReference type="GO" id="GO:0006351">
    <property type="term" value="P:DNA-templated transcription"/>
    <property type="evidence" value="ECO:0007669"/>
    <property type="project" value="TreeGrafter"/>
</dbReference>
<dbReference type="PANTHER" id="PTHR30537">
    <property type="entry name" value="HTH-TYPE TRANSCRIPTIONAL REGULATOR"/>
    <property type="match status" value="1"/>
</dbReference>
<evidence type="ECO:0000259" key="5">
    <source>
        <dbReference type="PROSITE" id="PS50931"/>
    </source>
</evidence>
<evidence type="ECO:0000313" key="7">
    <source>
        <dbReference type="Proteomes" id="UP000449846"/>
    </source>
</evidence>
<dbReference type="InterPro" id="IPR000847">
    <property type="entry name" value="LysR_HTH_N"/>
</dbReference>
<keyword evidence="3" id="KW-0238">DNA-binding</keyword>
<dbReference type="EMBL" id="WMIG01000005">
    <property type="protein sequence ID" value="MTH60036.1"/>
    <property type="molecule type" value="Genomic_DNA"/>
</dbReference>
<dbReference type="PANTHER" id="PTHR30537:SF3">
    <property type="entry name" value="TRANSCRIPTIONAL REGULATORY PROTEIN"/>
    <property type="match status" value="1"/>
</dbReference>
<dbReference type="Gene3D" id="3.40.190.290">
    <property type="match status" value="1"/>
</dbReference>
<comment type="caution">
    <text evidence="6">The sequence shown here is derived from an EMBL/GenBank/DDBJ whole genome shotgun (WGS) entry which is preliminary data.</text>
</comment>
<dbReference type="GO" id="GO:0043565">
    <property type="term" value="F:sequence-specific DNA binding"/>
    <property type="evidence" value="ECO:0007669"/>
    <property type="project" value="TreeGrafter"/>
</dbReference>
<dbReference type="InterPro" id="IPR005119">
    <property type="entry name" value="LysR_subst-bd"/>
</dbReference>
<reference evidence="6 7" key="1">
    <citation type="submission" date="2019-11" db="EMBL/GenBank/DDBJ databases">
        <authorList>
            <person name="Dong K."/>
        </authorList>
    </citation>
    <scope>NUCLEOTIDE SEQUENCE [LARGE SCALE GENOMIC DNA]</scope>
    <source>
        <strain evidence="6 7">NBRC 112902</strain>
    </source>
</reference>
<dbReference type="Pfam" id="PF00126">
    <property type="entry name" value="HTH_1"/>
    <property type="match status" value="1"/>
</dbReference>
<dbReference type="Gene3D" id="1.10.10.10">
    <property type="entry name" value="Winged helix-like DNA-binding domain superfamily/Winged helix DNA-binding domain"/>
    <property type="match status" value="1"/>
</dbReference>
<dbReference type="SUPFAM" id="SSF53850">
    <property type="entry name" value="Periplasmic binding protein-like II"/>
    <property type="match status" value="1"/>
</dbReference>
<dbReference type="InterPro" id="IPR058163">
    <property type="entry name" value="LysR-type_TF_proteobact-type"/>
</dbReference>
<dbReference type="PROSITE" id="PS50931">
    <property type="entry name" value="HTH_LYSR"/>
    <property type="match status" value="1"/>
</dbReference>
<organism evidence="6 7">
    <name type="scientific">Paracoccus litorisediminis</name>
    <dbReference type="NCBI Taxonomy" id="2006130"/>
    <lineage>
        <taxon>Bacteria</taxon>
        <taxon>Pseudomonadati</taxon>
        <taxon>Pseudomonadota</taxon>
        <taxon>Alphaproteobacteria</taxon>
        <taxon>Rhodobacterales</taxon>
        <taxon>Paracoccaceae</taxon>
        <taxon>Paracoccus</taxon>
    </lineage>
</organism>
<protein>
    <submittedName>
        <fullName evidence="6">LysR family transcriptional regulator</fullName>
    </submittedName>
</protein>
<evidence type="ECO:0000313" key="6">
    <source>
        <dbReference type="EMBL" id="MTH60036.1"/>
    </source>
</evidence>
<dbReference type="GO" id="GO:0003700">
    <property type="term" value="F:DNA-binding transcription factor activity"/>
    <property type="evidence" value="ECO:0007669"/>
    <property type="project" value="InterPro"/>
</dbReference>
<comment type="similarity">
    <text evidence="1">Belongs to the LysR transcriptional regulatory family.</text>
</comment>
<dbReference type="SUPFAM" id="SSF46785">
    <property type="entry name" value="Winged helix' DNA-binding domain"/>
    <property type="match status" value="1"/>
</dbReference>
<dbReference type="InterPro" id="IPR036388">
    <property type="entry name" value="WH-like_DNA-bd_sf"/>
</dbReference>
<sequence>MDWNDLKFFLALAQGKSLSAAALTLGVSPSTVSRRIEALEQALQVQLFRPHRDGYDLTEAGQGLVPEAERAGVQMQVFERNARETGDDLAGAVRIEAPELLGQEILLPALIGFMATCPGIRIELRGAFQPVRLAAEEADIVIRLVRPSQGNYRIRKVGTILFGPYASPEYVRKHGTPQSPDELLGHRMIGWTEDLGFLTMARWLASHCPGVRPSLRLTSFAAQVEAVRGNAGWAVLPDFIAGPAGFVPGLTDLPSFAPDLWLLVHEQALALRRVQRVRDCITAALTAKFSN</sequence>
<keyword evidence="2" id="KW-0805">Transcription regulation</keyword>
<accession>A0A844HJI4</accession>
<gene>
    <name evidence="6" type="ORF">GL300_12530</name>
</gene>
<dbReference type="AlphaFoldDB" id="A0A844HJI4"/>